<dbReference type="Pfam" id="PF01757">
    <property type="entry name" value="Acyl_transf_3"/>
    <property type="match status" value="1"/>
</dbReference>
<dbReference type="GO" id="GO:0016746">
    <property type="term" value="F:acyltransferase activity"/>
    <property type="evidence" value="ECO:0007669"/>
    <property type="project" value="UniProtKB-KW"/>
</dbReference>
<feature type="transmembrane region" description="Helical" evidence="7">
    <location>
        <begin position="51"/>
        <end position="69"/>
    </location>
</feature>
<keyword evidence="4 7" id="KW-0812">Transmembrane</keyword>
<dbReference type="Proteomes" id="UP001281656">
    <property type="component" value="Unassembled WGS sequence"/>
</dbReference>
<feature type="transmembrane region" description="Helical" evidence="7">
    <location>
        <begin position="147"/>
        <end position="168"/>
    </location>
</feature>
<keyword evidence="10" id="KW-1185">Reference proteome</keyword>
<comment type="subcellular location">
    <subcellularLocation>
        <location evidence="1">Cell membrane</location>
        <topology evidence="1">Multi-pass membrane protein</topology>
    </subcellularLocation>
</comment>
<evidence type="ECO:0000256" key="7">
    <source>
        <dbReference type="SAM" id="Phobius"/>
    </source>
</evidence>
<evidence type="ECO:0000313" key="9">
    <source>
        <dbReference type="EMBL" id="MDW8799982.1"/>
    </source>
</evidence>
<feature type="transmembrane region" description="Helical" evidence="7">
    <location>
        <begin position="307"/>
        <end position="327"/>
    </location>
</feature>
<keyword evidence="9" id="KW-0808">Transferase</keyword>
<reference evidence="9 10" key="1">
    <citation type="submission" date="2023-04" db="EMBL/GenBank/DDBJ databases">
        <title>Clostridium tannerae sp. nov., isolated from the fecal material of an alpaca.</title>
        <authorList>
            <person name="Miller S."/>
            <person name="Hendry M."/>
            <person name="King J."/>
            <person name="Sankaranarayanan K."/>
            <person name="Lawson P.A."/>
        </authorList>
    </citation>
    <scope>NUCLEOTIDE SEQUENCE [LARGE SCALE GENOMIC DNA]</scope>
    <source>
        <strain evidence="9 10">A1-XYC3</strain>
    </source>
</reference>
<dbReference type="PANTHER" id="PTHR40074:SF2">
    <property type="entry name" value="O-ACETYLTRANSFERASE WECH"/>
    <property type="match status" value="1"/>
</dbReference>
<dbReference type="EC" id="2.3.1.-" evidence="9"/>
<evidence type="ECO:0000313" key="10">
    <source>
        <dbReference type="Proteomes" id="UP001281656"/>
    </source>
</evidence>
<feature type="transmembrane region" description="Helical" evidence="7">
    <location>
        <begin position="12"/>
        <end position="31"/>
    </location>
</feature>
<proteinExistence type="inferred from homology"/>
<dbReference type="InterPro" id="IPR002656">
    <property type="entry name" value="Acyl_transf_3_dom"/>
</dbReference>
<feature type="transmembrane region" description="Helical" evidence="7">
    <location>
        <begin position="276"/>
        <end position="295"/>
    </location>
</feature>
<evidence type="ECO:0000256" key="3">
    <source>
        <dbReference type="ARBA" id="ARBA00022475"/>
    </source>
</evidence>
<protein>
    <submittedName>
        <fullName evidence="9">Acyltransferase</fullName>
        <ecNumber evidence="9">2.3.1.-</ecNumber>
    </submittedName>
</protein>
<comment type="caution">
    <text evidence="9">The sequence shown here is derived from an EMBL/GenBank/DDBJ whole genome shotgun (WGS) entry which is preliminary data.</text>
</comment>
<keyword evidence="5 7" id="KW-1133">Transmembrane helix</keyword>
<evidence type="ECO:0000256" key="1">
    <source>
        <dbReference type="ARBA" id="ARBA00004651"/>
    </source>
</evidence>
<gene>
    <name evidence="9" type="ORF">P8V03_02300</name>
</gene>
<comment type="similarity">
    <text evidence="2">Belongs to the acyltransferase 3 family.</text>
</comment>
<keyword evidence="3" id="KW-1003">Cell membrane</keyword>
<dbReference type="PANTHER" id="PTHR40074">
    <property type="entry name" value="O-ACETYLTRANSFERASE WECH"/>
    <property type="match status" value="1"/>
</dbReference>
<evidence type="ECO:0000259" key="8">
    <source>
        <dbReference type="Pfam" id="PF01757"/>
    </source>
</evidence>
<feature type="transmembrane region" description="Helical" evidence="7">
    <location>
        <begin position="248"/>
        <end position="264"/>
    </location>
</feature>
<evidence type="ECO:0000256" key="6">
    <source>
        <dbReference type="ARBA" id="ARBA00023136"/>
    </source>
</evidence>
<feature type="transmembrane region" description="Helical" evidence="7">
    <location>
        <begin position="210"/>
        <end position="228"/>
    </location>
</feature>
<feature type="transmembrane region" description="Helical" evidence="7">
    <location>
        <begin position="90"/>
        <end position="110"/>
    </location>
</feature>
<name>A0ABU4JPA0_9CLOT</name>
<evidence type="ECO:0000256" key="5">
    <source>
        <dbReference type="ARBA" id="ARBA00022989"/>
    </source>
</evidence>
<evidence type="ECO:0000256" key="2">
    <source>
        <dbReference type="ARBA" id="ARBA00007400"/>
    </source>
</evidence>
<feature type="transmembrane region" description="Helical" evidence="7">
    <location>
        <begin position="180"/>
        <end position="198"/>
    </location>
</feature>
<feature type="transmembrane region" description="Helical" evidence="7">
    <location>
        <begin position="122"/>
        <end position="140"/>
    </location>
</feature>
<keyword evidence="9" id="KW-0012">Acyltransferase</keyword>
<evidence type="ECO:0000256" key="4">
    <source>
        <dbReference type="ARBA" id="ARBA00022692"/>
    </source>
</evidence>
<sequence>MVKKRILSMDILRALAIIAVILIHVSALMLGEASFNSKVYMQSLIINQLSRFSVPAFIALSGVGLTMTYKENQGYFKFLTKRLYKIVPRYILWCAIYVFFITKTFDIYTLSKDVIFGRVFYHLYYVPLIVEFYLVFPFIYRFIGSKVGLLISFIITSVILIGSHQYLFPENWMWFLERKNMLDWIFYFSLGTFIGNNLEEFSQRLQKYKIVFSIIFVAAVSGFVYEVILNTNAGKNLDYTTTFLRPSVLIFTVALIFFIFSIDWKDNLFTKIMQYLSINSYGIYLSHAFILYYFTKYYTDNNIPIASLNYGIKGFLITLFGAVVINASRKLP</sequence>
<organism evidence="9 10">
    <name type="scientific">Clostridium tanneri</name>
    <dbReference type="NCBI Taxonomy" id="3037988"/>
    <lineage>
        <taxon>Bacteria</taxon>
        <taxon>Bacillati</taxon>
        <taxon>Bacillota</taxon>
        <taxon>Clostridia</taxon>
        <taxon>Eubacteriales</taxon>
        <taxon>Clostridiaceae</taxon>
        <taxon>Clostridium</taxon>
    </lineage>
</organism>
<dbReference type="EMBL" id="JARUJP010000001">
    <property type="protein sequence ID" value="MDW8799982.1"/>
    <property type="molecule type" value="Genomic_DNA"/>
</dbReference>
<feature type="domain" description="Acyltransferase 3" evidence="8">
    <location>
        <begin position="7"/>
        <end position="325"/>
    </location>
</feature>
<keyword evidence="6 7" id="KW-0472">Membrane</keyword>
<accession>A0ABU4JPA0</accession>
<dbReference type="RefSeq" id="WP_318796618.1">
    <property type="nucleotide sequence ID" value="NZ_JARUJP010000001.1"/>
</dbReference>